<dbReference type="Proteomes" id="UP000324222">
    <property type="component" value="Unassembled WGS sequence"/>
</dbReference>
<gene>
    <name evidence="2" type="ORF">E2C01_037094</name>
</gene>
<evidence type="ECO:0000313" key="2">
    <source>
        <dbReference type="EMBL" id="MPC43446.1"/>
    </source>
</evidence>
<accession>A0A5B7FDQ2</accession>
<comment type="caution">
    <text evidence="2">The sequence shown here is derived from an EMBL/GenBank/DDBJ whole genome shotgun (WGS) entry which is preliminary data.</text>
</comment>
<proteinExistence type="predicted"/>
<sequence length="82" mass="9035">MEGRPRTQLAGGADCEARAERKERQEKGGAALSQYPVEGPYEYPTVESKELMATWEEFKAPDDHEGSAAMDTLEVTLGSLYP</sequence>
<reference evidence="2 3" key="1">
    <citation type="submission" date="2019-05" db="EMBL/GenBank/DDBJ databases">
        <title>Another draft genome of Portunus trituberculatus and its Hox gene families provides insights of decapod evolution.</title>
        <authorList>
            <person name="Jeong J.-H."/>
            <person name="Song I."/>
            <person name="Kim S."/>
            <person name="Choi T."/>
            <person name="Kim D."/>
            <person name="Ryu S."/>
            <person name="Kim W."/>
        </authorList>
    </citation>
    <scope>NUCLEOTIDE SEQUENCE [LARGE SCALE GENOMIC DNA]</scope>
    <source>
        <tissue evidence="2">Muscle</tissue>
    </source>
</reference>
<name>A0A5B7FDQ2_PORTR</name>
<evidence type="ECO:0000313" key="3">
    <source>
        <dbReference type="Proteomes" id="UP000324222"/>
    </source>
</evidence>
<evidence type="ECO:0000256" key="1">
    <source>
        <dbReference type="SAM" id="MobiDB-lite"/>
    </source>
</evidence>
<dbReference type="AlphaFoldDB" id="A0A5B7FDQ2"/>
<organism evidence="2 3">
    <name type="scientific">Portunus trituberculatus</name>
    <name type="common">Swimming crab</name>
    <name type="synonym">Neptunus trituberculatus</name>
    <dbReference type="NCBI Taxonomy" id="210409"/>
    <lineage>
        <taxon>Eukaryota</taxon>
        <taxon>Metazoa</taxon>
        <taxon>Ecdysozoa</taxon>
        <taxon>Arthropoda</taxon>
        <taxon>Crustacea</taxon>
        <taxon>Multicrustacea</taxon>
        <taxon>Malacostraca</taxon>
        <taxon>Eumalacostraca</taxon>
        <taxon>Eucarida</taxon>
        <taxon>Decapoda</taxon>
        <taxon>Pleocyemata</taxon>
        <taxon>Brachyura</taxon>
        <taxon>Eubrachyura</taxon>
        <taxon>Portunoidea</taxon>
        <taxon>Portunidae</taxon>
        <taxon>Portuninae</taxon>
        <taxon>Portunus</taxon>
    </lineage>
</organism>
<feature type="region of interest" description="Disordered" evidence="1">
    <location>
        <begin position="1"/>
        <end position="35"/>
    </location>
</feature>
<dbReference type="EMBL" id="VSRR010005835">
    <property type="protein sequence ID" value="MPC43446.1"/>
    <property type="molecule type" value="Genomic_DNA"/>
</dbReference>
<feature type="compositionally biased region" description="Basic and acidic residues" evidence="1">
    <location>
        <begin position="15"/>
        <end position="27"/>
    </location>
</feature>
<keyword evidence="3" id="KW-1185">Reference proteome</keyword>
<protein>
    <submittedName>
        <fullName evidence="2">Uncharacterized protein</fullName>
    </submittedName>
</protein>